<feature type="domain" description="BPTI/Kunitz inhibitor" evidence="2">
    <location>
        <begin position="23"/>
        <end position="76"/>
    </location>
</feature>
<feature type="chain" id="PRO_5002161274" evidence="1">
    <location>
        <begin position="17"/>
        <end position="203"/>
    </location>
</feature>
<sequence length="203" mass="22671">MWQLLLVIAIPLQTQGLDLRSPCNESVHLGDSNCQQAPSIRYHLDAKTLTCLPFKYTGCGGNGNNFGSSARCQIKCLPSWFPILMIFVFWKPSLKQYLVDYLMCPANTPPIKREDGTSHCDDQIKCPKGSTCRRGFVVGLCCDNKAIERYNANQKPDCGNKKLVTDRSLGYPAVLFGKSCDHNFCPEGSDCRHGHFFAYCCKS</sequence>
<evidence type="ECO:0000259" key="2">
    <source>
        <dbReference type="PROSITE" id="PS50279"/>
    </source>
</evidence>
<organism evidence="3 4">
    <name type="scientific">Ancylostoma duodenale</name>
    <dbReference type="NCBI Taxonomy" id="51022"/>
    <lineage>
        <taxon>Eukaryota</taxon>
        <taxon>Metazoa</taxon>
        <taxon>Ecdysozoa</taxon>
        <taxon>Nematoda</taxon>
        <taxon>Chromadorea</taxon>
        <taxon>Rhabditida</taxon>
        <taxon>Rhabditina</taxon>
        <taxon>Rhabditomorpha</taxon>
        <taxon>Strongyloidea</taxon>
        <taxon>Ancylostomatidae</taxon>
        <taxon>Ancylostomatinae</taxon>
        <taxon>Ancylostoma</taxon>
    </lineage>
</organism>
<dbReference type="InterPro" id="IPR020901">
    <property type="entry name" value="Prtase_inh_Kunz-CS"/>
</dbReference>
<dbReference type="PANTHER" id="PTHR47248:SF7">
    <property type="entry name" value="BPTI_KUNITZ INHIBITOR DOMAIN-CONTAINING PROTEIN"/>
    <property type="match status" value="1"/>
</dbReference>
<gene>
    <name evidence="3" type="ORF">ANCDUO_07841</name>
</gene>
<dbReference type="InterPro" id="IPR002223">
    <property type="entry name" value="Kunitz_BPTI"/>
</dbReference>
<dbReference type="SMART" id="SM00131">
    <property type="entry name" value="KU"/>
    <property type="match status" value="1"/>
</dbReference>
<evidence type="ECO:0000313" key="3">
    <source>
        <dbReference type="EMBL" id="KIH61880.1"/>
    </source>
</evidence>
<reference evidence="3 4" key="1">
    <citation type="submission" date="2013-12" db="EMBL/GenBank/DDBJ databases">
        <title>Draft genome of the parsitic nematode Ancylostoma duodenale.</title>
        <authorList>
            <person name="Mitreva M."/>
        </authorList>
    </citation>
    <scope>NUCLEOTIDE SEQUENCE [LARGE SCALE GENOMIC DNA]</scope>
    <source>
        <strain evidence="3 4">Zhejiang</strain>
    </source>
</reference>
<dbReference type="PANTHER" id="PTHR47248">
    <property type="entry name" value="PROTEIN CBG06772"/>
    <property type="match status" value="1"/>
</dbReference>
<dbReference type="Pfam" id="PF00014">
    <property type="entry name" value="Kunitz_BPTI"/>
    <property type="match status" value="1"/>
</dbReference>
<evidence type="ECO:0000313" key="4">
    <source>
        <dbReference type="Proteomes" id="UP000054047"/>
    </source>
</evidence>
<name>A0A0C2GL09_9BILA</name>
<dbReference type="InterPro" id="IPR036880">
    <property type="entry name" value="Kunitz_BPTI_sf"/>
</dbReference>
<dbReference type="OrthoDB" id="4473401at2759"/>
<accession>A0A0C2GL09</accession>
<keyword evidence="1" id="KW-0732">Signal</keyword>
<dbReference type="PROSITE" id="PS50279">
    <property type="entry name" value="BPTI_KUNITZ_2"/>
    <property type="match status" value="1"/>
</dbReference>
<dbReference type="EMBL" id="KN729759">
    <property type="protein sequence ID" value="KIH61880.1"/>
    <property type="molecule type" value="Genomic_DNA"/>
</dbReference>
<keyword evidence="4" id="KW-1185">Reference proteome</keyword>
<dbReference type="GO" id="GO:0004867">
    <property type="term" value="F:serine-type endopeptidase inhibitor activity"/>
    <property type="evidence" value="ECO:0007669"/>
    <property type="project" value="InterPro"/>
</dbReference>
<dbReference type="Gene3D" id="4.10.410.10">
    <property type="entry name" value="Pancreatic trypsin inhibitor Kunitz domain"/>
    <property type="match status" value="1"/>
</dbReference>
<protein>
    <submittedName>
        <fullName evidence="3">Kunitz/Bovine pancreatic trypsin inhibitor domain protein</fullName>
    </submittedName>
</protein>
<proteinExistence type="predicted"/>
<evidence type="ECO:0000256" key="1">
    <source>
        <dbReference type="SAM" id="SignalP"/>
    </source>
</evidence>
<feature type="signal peptide" evidence="1">
    <location>
        <begin position="1"/>
        <end position="16"/>
    </location>
</feature>
<dbReference type="Proteomes" id="UP000054047">
    <property type="component" value="Unassembled WGS sequence"/>
</dbReference>
<dbReference type="SUPFAM" id="SSF57362">
    <property type="entry name" value="BPTI-like"/>
    <property type="match status" value="1"/>
</dbReference>
<dbReference type="PROSITE" id="PS00280">
    <property type="entry name" value="BPTI_KUNITZ_1"/>
    <property type="match status" value="1"/>
</dbReference>
<dbReference type="AlphaFoldDB" id="A0A0C2GL09"/>
<dbReference type="InterPro" id="IPR052861">
    <property type="entry name" value="BPTI/Kunitz_domain"/>
</dbReference>